<dbReference type="InterPro" id="IPR001789">
    <property type="entry name" value="Sig_transdc_resp-reg_receiver"/>
</dbReference>
<feature type="domain" description="Response regulatory" evidence="3">
    <location>
        <begin position="3"/>
        <end position="114"/>
    </location>
</feature>
<reference evidence="4 5" key="1">
    <citation type="submission" date="2022-04" db="EMBL/GenBank/DDBJ databases">
        <title>Genome sequence of soybean root-associated Caulobacter segnis RL271.</title>
        <authorList>
            <person name="Longley R."/>
            <person name="Bonito G."/>
            <person name="Trigodet F."/>
            <person name="Crosson S."/>
            <person name="Fiebig A."/>
        </authorList>
    </citation>
    <scope>NUCLEOTIDE SEQUENCE [LARGE SCALE GENOMIC DNA]</scope>
    <source>
        <strain evidence="4 5">RL271</strain>
    </source>
</reference>
<keyword evidence="1 2" id="KW-0597">Phosphoprotein</keyword>
<organism evidence="4 5">
    <name type="scientific">Caulobacter segnis</name>
    <dbReference type="NCBI Taxonomy" id="88688"/>
    <lineage>
        <taxon>Bacteria</taxon>
        <taxon>Pseudomonadati</taxon>
        <taxon>Pseudomonadota</taxon>
        <taxon>Alphaproteobacteria</taxon>
        <taxon>Caulobacterales</taxon>
        <taxon>Caulobacteraceae</taxon>
        <taxon>Caulobacter</taxon>
    </lineage>
</organism>
<dbReference type="SUPFAM" id="SSF52172">
    <property type="entry name" value="CheY-like"/>
    <property type="match status" value="1"/>
</dbReference>
<evidence type="ECO:0000256" key="2">
    <source>
        <dbReference type="PROSITE-ProRule" id="PRU00169"/>
    </source>
</evidence>
<dbReference type="PROSITE" id="PS50110">
    <property type="entry name" value="RESPONSE_REGULATORY"/>
    <property type="match status" value="1"/>
</dbReference>
<dbReference type="PANTHER" id="PTHR44591:SF3">
    <property type="entry name" value="RESPONSE REGULATORY DOMAIN-CONTAINING PROTEIN"/>
    <property type="match status" value="1"/>
</dbReference>
<sequence>MQRILIAEDDPVLSMIYEITLTEAGFDVLLCLDGQEAFEALESFAPDLVITDHSMPRMSGGELVSAVRRTRPEAITLMASACDSRLLKADQHADARLEKPITPGRLLQTVRALEAAQDADYGAA</sequence>
<evidence type="ECO:0000256" key="1">
    <source>
        <dbReference type="ARBA" id="ARBA00022553"/>
    </source>
</evidence>
<feature type="modified residue" description="4-aspartylphosphate" evidence="2">
    <location>
        <position position="52"/>
    </location>
</feature>
<dbReference type="InterPro" id="IPR011006">
    <property type="entry name" value="CheY-like_superfamily"/>
</dbReference>
<evidence type="ECO:0000313" key="5">
    <source>
        <dbReference type="Proteomes" id="UP001057520"/>
    </source>
</evidence>
<dbReference type="InterPro" id="IPR050595">
    <property type="entry name" value="Bact_response_regulator"/>
</dbReference>
<evidence type="ECO:0000313" key="4">
    <source>
        <dbReference type="EMBL" id="USQ96834.1"/>
    </source>
</evidence>
<dbReference type="EMBL" id="CP096040">
    <property type="protein sequence ID" value="USQ96834.1"/>
    <property type="molecule type" value="Genomic_DNA"/>
</dbReference>
<protein>
    <submittedName>
        <fullName evidence="4">Response regulator</fullName>
    </submittedName>
</protein>
<keyword evidence="5" id="KW-1185">Reference proteome</keyword>
<accession>A0ABY4ZWV7</accession>
<evidence type="ECO:0000259" key="3">
    <source>
        <dbReference type="PROSITE" id="PS50110"/>
    </source>
</evidence>
<dbReference type="SMART" id="SM00448">
    <property type="entry name" value="REC"/>
    <property type="match status" value="1"/>
</dbReference>
<dbReference type="Pfam" id="PF00072">
    <property type="entry name" value="Response_reg"/>
    <property type="match status" value="1"/>
</dbReference>
<dbReference type="PANTHER" id="PTHR44591">
    <property type="entry name" value="STRESS RESPONSE REGULATOR PROTEIN 1"/>
    <property type="match status" value="1"/>
</dbReference>
<proteinExistence type="predicted"/>
<gene>
    <name evidence="4" type="ORF">MZV50_04485</name>
</gene>
<name>A0ABY4ZWV7_9CAUL</name>
<dbReference type="Gene3D" id="3.40.50.2300">
    <property type="match status" value="1"/>
</dbReference>
<dbReference type="Proteomes" id="UP001057520">
    <property type="component" value="Chromosome"/>
</dbReference>